<dbReference type="InterPro" id="IPR052337">
    <property type="entry name" value="SAT4-like"/>
</dbReference>
<dbReference type="InterPro" id="IPR029057">
    <property type="entry name" value="PRTase-like"/>
</dbReference>
<dbReference type="SUPFAM" id="SSF52540">
    <property type="entry name" value="P-loop containing nucleoside triphosphate hydrolases"/>
    <property type="match status" value="1"/>
</dbReference>
<dbReference type="Gene3D" id="3.40.50.300">
    <property type="entry name" value="P-loop containing nucleotide triphosphate hydrolases"/>
    <property type="match status" value="1"/>
</dbReference>
<name>A0ABR0ECT1_ZASCE</name>
<dbReference type="Proteomes" id="UP001305779">
    <property type="component" value="Unassembled WGS sequence"/>
</dbReference>
<dbReference type="SUPFAM" id="SSF56784">
    <property type="entry name" value="HAD-like"/>
    <property type="match status" value="1"/>
</dbReference>
<dbReference type="SUPFAM" id="SSF53271">
    <property type="entry name" value="PRTase-like"/>
    <property type="match status" value="1"/>
</dbReference>
<evidence type="ECO:0000256" key="4">
    <source>
        <dbReference type="ARBA" id="ARBA00023136"/>
    </source>
</evidence>
<feature type="compositionally biased region" description="Basic residues" evidence="6">
    <location>
        <begin position="242"/>
        <end position="254"/>
    </location>
</feature>
<dbReference type="Pfam" id="PF14681">
    <property type="entry name" value="UPRTase"/>
    <property type="match status" value="1"/>
</dbReference>
<evidence type="ECO:0000259" key="8">
    <source>
        <dbReference type="Pfam" id="PF20684"/>
    </source>
</evidence>
<feature type="domain" description="Phosphoribosyltransferase" evidence="7">
    <location>
        <begin position="759"/>
        <end position="953"/>
    </location>
</feature>
<dbReference type="CDD" id="cd06223">
    <property type="entry name" value="PRTases_typeI"/>
    <property type="match status" value="1"/>
</dbReference>
<evidence type="ECO:0000313" key="10">
    <source>
        <dbReference type="Proteomes" id="UP001305779"/>
    </source>
</evidence>
<dbReference type="Gene3D" id="3.40.50.1000">
    <property type="entry name" value="HAD superfamily/HAD-like"/>
    <property type="match status" value="1"/>
</dbReference>
<comment type="caution">
    <text evidence="9">The sequence shown here is derived from an EMBL/GenBank/DDBJ whole genome shotgun (WGS) entry which is preliminary data.</text>
</comment>
<keyword evidence="10" id="KW-1185">Reference proteome</keyword>
<keyword evidence="3" id="KW-1133">Transmembrane helix</keyword>
<feature type="domain" description="Rhodopsin" evidence="8">
    <location>
        <begin position="2"/>
        <end position="58"/>
    </location>
</feature>
<dbReference type="EMBL" id="JAXOVC010000007">
    <property type="protein sequence ID" value="KAK4499075.1"/>
    <property type="molecule type" value="Genomic_DNA"/>
</dbReference>
<proteinExistence type="inferred from homology"/>
<dbReference type="Gene3D" id="3.40.50.2020">
    <property type="match status" value="1"/>
</dbReference>
<protein>
    <recommendedName>
        <fullName evidence="11">Uracil phosphoribosyltransferase</fullName>
    </recommendedName>
</protein>
<evidence type="ECO:0000256" key="5">
    <source>
        <dbReference type="ARBA" id="ARBA00038359"/>
    </source>
</evidence>
<dbReference type="Pfam" id="PF20684">
    <property type="entry name" value="Fung_rhodopsin"/>
    <property type="match status" value="1"/>
</dbReference>
<evidence type="ECO:0000259" key="7">
    <source>
        <dbReference type="Pfam" id="PF14681"/>
    </source>
</evidence>
<comment type="similarity">
    <text evidence="5">Belongs to the SAT4 family.</text>
</comment>
<evidence type="ECO:0008006" key="11">
    <source>
        <dbReference type="Google" id="ProtNLM"/>
    </source>
</evidence>
<dbReference type="Pfam" id="PF13207">
    <property type="entry name" value="AAA_17"/>
    <property type="match status" value="1"/>
</dbReference>
<keyword evidence="2" id="KW-0812">Transmembrane</keyword>
<keyword evidence="4" id="KW-0472">Membrane</keyword>
<dbReference type="InterPro" id="IPR036412">
    <property type="entry name" value="HAD-like_sf"/>
</dbReference>
<evidence type="ECO:0000313" key="9">
    <source>
        <dbReference type="EMBL" id="KAK4499075.1"/>
    </source>
</evidence>
<dbReference type="InterPro" id="IPR049326">
    <property type="entry name" value="Rhodopsin_dom_fungi"/>
</dbReference>
<comment type="subcellular location">
    <subcellularLocation>
        <location evidence="1">Membrane</location>
        <topology evidence="1">Multi-pass membrane protein</topology>
    </subcellularLocation>
</comment>
<evidence type="ECO:0000256" key="1">
    <source>
        <dbReference type="ARBA" id="ARBA00004141"/>
    </source>
</evidence>
<evidence type="ECO:0000256" key="2">
    <source>
        <dbReference type="ARBA" id="ARBA00022692"/>
    </source>
</evidence>
<sequence>MLGFLVTICSIVRMFYIYQTVNVTNITYAYSFVGLWSLVEVYCTMVCCCVPAAAGLVRRYWRAVARNLWSVVTNFGTSSKHTETVDTEMMWTGRRESSPPTYEMDAGHDALKAADSGYTVRSMNLSHHDSITRADLEQQRMSPVHLSHYQTHGPATEIPIDQANPPKQPEHTFTIFPPARSSASIRESTSSPEFWYYDRAGNATPPGHRPFSPSTPIPARFSRLGDEASEQRTGGTFFHVRKKTQQISTKKPRQKQAGQATTRRQYINQWLAQQSLNIRKNTHIAPQQQMSELVIPKEPKVIGLYGLPGSGKSTFLKKLREDANYKDDFLFIEGSEVIASLTVGGLEAFKKLCERDKQKVRREAIEKIRDKCLEENKSAVVAGHFSFWNKGERKATEVWTESDAEIFTHIIYLTVDGQVLERRVERDTTRSDRGSWKADHLDAWRDDEIRQLRKLCAENRKDVMFECVDGGGEGGPNWNLVVVKRYMDVECNENSNRRRVAEALKGLFSPFPSKLDTVLLIDGDKTLAPQDTGAMFWAAAGDGPDKKRLADIFDEHGYTFKGFWEAAYEYDTAGSDGDFDGLCEQVATCVKMQHDFKILLSFIAGGSKSVKAIVVTSGLQLIWEFVLVKLGLSRVVKVIGGDRKRNLVVTPKIKAMIAKILQENGLYVLAFGDSKVDLPMLHQADQAVVVVCDEKNRSKSMEGDVKKAITNDGLEAHQLLLPSTVSARLDEAGLPVIQPQDVSVINALTGHFKHVEAKNKAAAKLLMTPTRDANVHGPSLREAHRNVGRYLATEYLSEILGLQQYKMQHVQSGKTADGYRLFHEKKTLVIPLMRGGEPMAFGVSDVFPLAPFLHAKKPGDVEKQHLQGMTNVILVDGVVNTGDSLVEFVKRIRELRPSVRIVALSGVTQKGAVEELTGKLDGCGGVTLISLRTSANKFTGKGGTDTGARLFCTTEME</sequence>
<feature type="region of interest" description="Disordered" evidence="6">
    <location>
        <begin position="242"/>
        <end position="261"/>
    </location>
</feature>
<dbReference type="Pfam" id="PF12710">
    <property type="entry name" value="HAD"/>
    <property type="match status" value="1"/>
</dbReference>
<dbReference type="InterPro" id="IPR027417">
    <property type="entry name" value="P-loop_NTPase"/>
</dbReference>
<dbReference type="InterPro" id="IPR023214">
    <property type="entry name" value="HAD_sf"/>
</dbReference>
<dbReference type="PANTHER" id="PTHR33048">
    <property type="entry name" value="PTH11-LIKE INTEGRAL MEMBRANE PROTEIN (AFU_ORTHOLOGUE AFUA_5G11245)"/>
    <property type="match status" value="1"/>
</dbReference>
<evidence type="ECO:0000256" key="6">
    <source>
        <dbReference type="SAM" id="MobiDB-lite"/>
    </source>
</evidence>
<dbReference type="PANTHER" id="PTHR33048:SF47">
    <property type="entry name" value="INTEGRAL MEMBRANE PROTEIN-RELATED"/>
    <property type="match status" value="1"/>
</dbReference>
<accession>A0ABR0ECT1</accession>
<gene>
    <name evidence="9" type="ORF">PRZ48_009587</name>
</gene>
<organism evidence="9 10">
    <name type="scientific">Zasmidium cellare</name>
    <name type="common">Wine cellar mold</name>
    <name type="synonym">Racodium cellare</name>
    <dbReference type="NCBI Taxonomy" id="395010"/>
    <lineage>
        <taxon>Eukaryota</taxon>
        <taxon>Fungi</taxon>
        <taxon>Dikarya</taxon>
        <taxon>Ascomycota</taxon>
        <taxon>Pezizomycotina</taxon>
        <taxon>Dothideomycetes</taxon>
        <taxon>Dothideomycetidae</taxon>
        <taxon>Mycosphaerellales</taxon>
        <taxon>Mycosphaerellaceae</taxon>
        <taxon>Zasmidium</taxon>
    </lineage>
</organism>
<dbReference type="InterPro" id="IPR000836">
    <property type="entry name" value="PRTase_dom"/>
</dbReference>
<reference evidence="9 10" key="1">
    <citation type="journal article" date="2023" name="G3 (Bethesda)">
        <title>A chromosome-level genome assembly of Zasmidium syzygii isolated from banana leaves.</title>
        <authorList>
            <person name="van Westerhoven A.C."/>
            <person name="Mehrabi R."/>
            <person name="Talebi R."/>
            <person name="Steentjes M.B.F."/>
            <person name="Corcolon B."/>
            <person name="Chong P.A."/>
            <person name="Kema G.H.J."/>
            <person name="Seidl M.F."/>
        </authorList>
    </citation>
    <scope>NUCLEOTIDE SEQUENCE [LARGE SCALE GENOMIC DNA]</scope>
    <source>
        <strain evidence="9 10">P124</strain>
    </source>
</reference>
<evidence type="ECO:0000256" key="3">
    <source>
        <dbReference type="ARBA" id="ARBA00022989"/>
    </source>
</evidence>